<keyword evidence="2" id="KW-1185">Reference proteome</keyword>
<protein>
    <submittedName>
        <fullName evidence="1">Uncharacterized protein</fullName>
    </submittedName>
</protein>
<sequence length="78" mass="8730">MGPGTAVDWALLEEVQEAERARAIIVSVLELKSRGENLESRSSSSLHICKSIKRANIFVLHFYKPSSSGFHPTPIFWC</sequence>
<evidence type="ECO:0000313" key="1">
    <source>
        <dbReference type="EMBL" id="KAI3705828.1"/>
    </source>
</evidence>
<dbReference type="EMBL" id="CM042042">
    <property type="protein sequence ID" value="KAI3705828.1"/>
    <property type="molecule type" value="Genomic_DNA"/>
</dbReference>
<name>A0ACB9A8Y3_9ASTR</name>
<reference evidence="2" key="1">
    <citation type="journal article" date="2022" name="Mol. Ecol. Resour.">
        <title>The genomes of chicory, endive, great burdock and yacon provide insights into Asteraceae palaeo-polyploidization history and plant inulin production.</title>
        <authorList>
            <person name="Fan W."/>
            <person name="Wang S."/>
            <person name="Wang H."/>
            <person name="Wang A."/>
            <person name="Jiang F."/>
            <person name="Liu H."/>
            <person name="Zhao H."/>
            <person name="Xu D."/>
            <person name="Zhang Y."/>
        </authorList>
    </citation>
    <scope>NUCLEOTIDE SEQUENCE [LARGE SCALE GENOMIC DNA]</scope>
    <source>
        <strain evidence="2">cv. Yunnan</strain>
    </source>
</reference>
<reference evidence="1 2" key="2">
    <citation type="journal article" date="2022" name="Mol. Ecol. Resour.">
        <title>The genomes of chicory, endive, great burdock and yacon provide insights into Asteraceae paleo-polyploidization history and plant inulin production.</title>
        <authorList>
            <person name="Fan W."/>
            <person name="Wang S."/>
            <person name="Wang H."/>
            <person name="Wang A."/>
            <person name="Jiang F."/>
            <person name="Liu H."/>
            <person name="Zhao H."/>
            <person name="Xu D."/>
            <person name="Zhang Y."/>
        </authorList>
    </citation>
    <scope>NUCLEOTIDE SEQUENCE [LARGE SCALE GENOMIC DNA]</scope>
    <source>
        <strain evidence="2">cv. Yunnan</strain>
        <tissue evidence="1">Leaves</tissue>
    </source>
</reference>
<organism evidence="1 2">
    <name type="scientific">Smallanthus sonchifolius</name>
    <dbReference type="NCBI Taxonomy" id="185202"/>
    <lineage>
        <taxon>Eukaryota</taxon>
        <taxon>Viridiplantae</taxon>
        <taxon>Streptophyta</taxon>
        <taxon>Embryophyta</taxon>
        <taxon>Tracheophyta</taxon>
        <taxon>Spermatophyta</taxon>
        <taxon>Magnoliopsida</taxon>
        <taxon>eudicotyledons</taxon>
        <taxon>Gunneridae</taxon>
        <taxon>Pentapetalae</taxon>
        <taxon>asterids</taxon>
        <taxon>campanulids</taxon>
        <taxon>Asterales</taxon>
        <taxon>Asteraceae</taxon>
        <taxon>Asteroideae</taxon>
        <taxon>Heliantheae alliance</taxon>
        <taxon>Millerieae</taxon>
        <taxon>Smallanthus</taxon>
    </lineage>
</organism>
<accession>A0ACB9A8Y3</accession>
<proteinExistence type="predicted"/>
<evidence type="ECO:0000313" key="2">
    <source>
        <dbReference type="Proteomes" id="UP001056120"/>
    </source>
</evidence>
<gene>
    <name evidence="1" type="ORF">L1987_76072</name>
</gene>
<comment type="caution">
    <text evidence="1">The sequence shown here is derived from an EMBL/GenBank/DDBJ whole genome shotgun (WGS) entry which is preliminary data.</text>
</comment>
<dbReference type="Proteomes" id="UP001056120">
    <property type="component" value="Linkage Group LG25"/>
</dbReference>